<comment type="caution">
    <text evidence="1">The sequence shown here is derived from an EMBL/GenBank/DDBJ whole genome shotgun (WGS) entry which is preliminary data.</text>
</comment>
<dbReference type="Proteomes" id="UP000705867">
    <property type="component" value="Unassembled WGS sequence"/>
</dbReference>
<protein>
    <submittedName>
        <fullName evidence="1">Uncharacterized protein</fullName>
    </submittedName>
</protein>
<reference evidence="1" key="2">
    <citation type="submission" date="2021-08" db="EMBL/GenBank/DDBJ databases">
        <authorList>
            <person name="Dalcin Martins P."/>
        </authorList>
    </citation>
    <scope>NUCLEOTIDE SEQUENCE</scope>
    <source>
        <strain evidence="1">MAG_39</strain>
    </source>
</reference>
<organism evidence="1 2">
    <name type="scientific">Candidatus Nitrobium versatile</name>
    <dbReference type="NCBI Taxonomy" id="2884831"/>
    <lineage>
        <taxon>Bacteria</taxon>
        <taxon>Pseudomonadati</taxon>
        <taxon>Nitrospirota</taxon>
        <taxon>Nitrospiria</taxon>
        <taxon>Nitrospirales</taxon>
        <taxon>Nitrospiraceae</taxon>
        <taxon>Candidatus Nitrobium</taxon>
    </lineage>
</organism>
<proteinExistence type="predicted"/>
<dbReference type="EMBL" id="JAIOIV010000151">
    <property type="protein sequence ID" value="MBZ0158405.1"/>
    <property type="molecule type" value="Genomic_DNA"/>
</dbReference>
<name>A0A953M3P8_9BACT</name>
<gene>
    <name evidence="1" type="ORF">K8I29_19580</name>
</gene>
<evidence type="ECO:0000313" key="2">
    <source>
        <dbReference type="Proteomes" id="UP000705867"/>
    </source>
</evidence>
<dbReference type="AlphaFoldDB" id="A0A953M3P8"/>
<accession>A0A953M3P8</accession>
<sequence>MDERTKDVLAQEHLNEFKTCEDLRRDKETEWLEDLRAAKGIYDPDVEAKIPKNASRVYPKYTRSKEVPCVAKLNNMLFPPNDRNWEIQPTPSPEISSEKLTAIARSLITTAEDGTLIPPSPDQLAEAVMGEAKESCRRMSITIDDQLTELQYKAKAKKVIKSAVRFGTGIFKGPLTQSTATRRYERAKDGGYTQVEDIAYRPFLDYVQLWYWYPDMTATELDDCYYFYELHPMTKHDLRGLAKKKGFDAAFINAYLRAHPNGDYRFRFWEIDLQNMGKGKANNSTVSRKYEVLERWGWVDGADLERLGVPLPEGDAPGDKEYWMNTWILGGKIIKASFWYLPETERVYHVFYFDKDESSIFGTGLPRTIRDSQISISSATRMLLDNAARVSGPQVEANKDLMPDEDIDDMYPGRIWQREGRGTDAQYPALRVYSLDSHIEEYLQIIQRFENNGDMESTLPAFLWGEPAGTSNETAKGISIRSSNVNLTVNDLVDNFDACTESILSALYAWNMEFNPEESIKGDFKVKARGSSSLLSKEVRTQALDFFATTLTELDEPYIKRHALLKNRIKLHDLDPSEILRSEEEARSLIEAQRDPEMEGIMKDKEMAETEYTRSKAAHMLAKARTTMTEKDIRAIETAARVQSMEHEDGMKAIDRQLKAAEIAGKGGDSGNGKGRAD</sequence>
<reference evidence="1" key="1">
    <citation type="journal article" date="2021" name="bioRxiv">
        <title>Unraveling nitrogen, sulfur and carbon metabolic pathways and microbial community transcriptional responses to substrate deprivation and toxicity stresses in a bioreactor mimicking anoxic brackish coastal sediment conditions.</title>
        <authorList>
            <person name="Martins P.D."/>
            <person name="Echeveste M.J."/>
            <person name="Arshad A."/>
            <person name="Kurth J."/>
            <person name="Ouboter H."/>
            <person name="Jetten M.S.M."/>
            <person name="Welte C.U."/>
        </authorList>
    </citation>
    <scope>NUCLEOTIDE SEQUENCE</scope>
    <source>
        <strain evidence="1">MAG_39</strain>
    </source>
</reference>
<evidence type="ECO:0000313" key="1">
    <source>
        <dbReference type="EMBL" id="MBZ0158405.1"/>
    </source>
</evidence>